<proteinExistence type="predicted"/>
<evidence type="ECO:0000313" key="3">
    <source>
        <dbReference type="Proteomes" id="UP000281553"/>
    </source>
</evidence>
<keyword evidence="3" id="KW-1185">Reference proteome</keyword>
<dbReference type="EMBL" id="UYRU01106144">
    <property type="protein sequence ID" value="VDN42916.1"/>
    <property type="molecule type" value="Genomic_DNA"/>
</dbReference>
<gene>
    <name evidence="2" type="ORF">DILT_LOCUS18939</name>
</gene>
<dbReference type="AlphaFoldDB" id="A0A3P7RI92"/>
<evidence type="ECO:0000313" key="2">
    <source>
        <dbReference type="EMBL" id="VDN42916.1"/>
    </source>
</evidence>
<name>A0A3P7RI92_DIBLA</name>
<dbReference type="InterPro" id="IPR020103">
    <property type="entry name" value="PsdUridine_synth_cat_dom_sf"/>
</dbReference>
<organism evidence="2 3">
    <name type="scientific">Dibothriocephalus latus</name>
    <name type="common">Fish tapeworm</name>
    <name type="synonym">Diphyllobothrium latum</name>
    <dbReference type="NCBI Taxonomy" id="60516"/>
    <lineage>
        <taxon>Eukaryota</taxon>
        <taxon>Metazoa</taxon>
        <taxon>Spiralia</taxon>
        <taxon>Lophotrochozoa</taxon>
        <taxon>Platyhelminthes</taxon>
        <taxon>Cestoda</taxon>
        <taxon>Eucestoda</taxon>
        <taxon>Diphyllobothriidea</taxon>
        <taxon>Diphyllobothriidae</taxon>
        <taxon>Dibothriocephalus</taxon>
    </lineage>
</organism>
<evidence type="ECO:0000259" key="1">
    <source>
        <dbReference type="Pfam" id="PF00849"/>
    </source>
</evidence>
<dbReference type="GO" id="GO:0003723">
    <property type="term" value="F:RNA binding"/>
    <property type="evidence" value="ECO:0007669"/>
    <property type="project" value="InterPro"/>
</dbReference>
<dbReference type="OrthoDB" id="418349at2759"/>
<dbReference type="Proteomes" id="UP000281553">
    <property type="component" value="Unassembled WGS sequence"/>
</dbReference>
<feature type="domain" description="Pseudouridine synthase RsuA/RluA-like" evidence="1">
    <location>
        <begin position="56"/>
        <end position="127"/>
    </location>
</feature>
<sequence>MAREVFVTLFVLCRPILRLYVWFAWYTQAAWQFARKRRDSIPDLRDLTTVLNNDGLLVLDKNPELLVNSTKPWTNVLSLQTQVFYKFPEYASFNLEHLFHFMNRLDAPTSGLICLAYTPKMANLVNERLYAPVL</sequence>
<accession>A0A3P7RI92</accession>
<protein>
    <recommendedName>
        <fullName evidence="1">Pseudouridine synthase RsuA/RluA-like domain-containing protein</fullName>
    </recommendedName>
</protein>
<dbReference type="Gene3D" id="3.30.2350.10">
    <property type="entry name" value="Pseudouridine synthase"/>
    <property type="match status" value="1"/>
</dbReference>
<dbReference type="Pfam" id="PF00849">
    <property type="entry name" value="PseudoU_synth_2"/>
    <property type="match status" value="1"/>
</dbReference>
<dbReference type="InterPro" id="IPR006145">
    <property type="entry name" value="PsdUridine_synth_RsuA/RluA"/>
</dbReference>
<dbReference type="SUPFAM" id="SSF55120">
    <property type="entry name" value="Pseudouridine synthase"/>
    <property type="match status" value="1"/>
</dbReference>
<dbReference type="GO" id="GO:0001522">
    <property type="term" value="P:pseudouridine synthesis"/>
    <property type="evidence" value="ECO:0007669"/>
    <property type="project" value="InterPro"/>
</dbReference>
<reference evidence="2 3" key="1">
    <citation type="submission" date="2018-11" db="EMBL/GenBank/DDBJ databases">
        <authorList>
            <consortium name="Pathogen Informatics"/>
        </authorList>
    </citation>
    <scope>NUCLEOTIDE SEQUENCE [LARGE SCALE GENOMIC DNA]</scope>
</reference>
<dbReference type="GO" id="GO:0009982">
    <property type="term" value="F:pseudouridine synthase activity"/>
    <property type="evidence" value="ECO:0007669"/>
    <property type="project" value="InterPro"/>
</dbReference>